<evidence type="ECO:0000256" key="9">
    <source>
        <dbReference type="ARBA" id="ARBA00023065"/>
    </source>
</evidence>
<dbReference type="InterPro" id="IPR036942">
    <property type="entry name" value="Beta-barrel_TonB_sf"/>
</dbReference>
<dbReference type="SMART" id="SM00965">
    <property type="entry name" value="STN"/>
    <property type="match status" value="1"/>
</dbReference>
<keyword evidence="11 14" id="KW-0472">Membrane</keyword>
<dbReference type="Gene3D" id="2.40.170.20">
    <property type="entry name" value="TonB-dependent receptor, beta-barrel domain"/>
    <property type="match status" value="1"/>
</dbReference>
<evidence type="ECO:0000256" key="5">
    <source>
        <dbReference type="ARBA" id="ARBA00022496"/>
    </source>
</evidence>
<evidence type="ECO:0000256" key="16">
    <source>
        <dbReference type="SAM" id="MobiDB-lite"/>
    </source>
</evidence>
<evidence type="ECO:0000259" key="17">
    <source>
        <dbReference type="SMART" id="SM00965"/>
    </source>
</evidence>
<dbReference type="PANTHER" id="PTHR32552:SF68">
    <property type="entry name" value="FERRICHROME OUTER MEMBRANE TRANSPORTER_PHAGE RECEPTOR"/>
    <property type="match status" value="1"/>
</dbReference>
<evidence type="ECO:0000256" key="15">
    <source>
        <dbReference type="RuleBase" id="RU003357"/>
    </source>
</evidence>
<keyword evidence="4 14" id="KW-1134">Transmembrane beta strand</keyword>
<keyword evidence="13 14" id="KW-0998">Cell outer membrane</keyword>
<protein>
    <submittedName>
        <fullName evidence="18">TonB-dependent siderophore receptor</fullName>
    </submittedName>
</protein>
<evidence type="ECO:0000256" key="8">
    <source>
        <dbReference type="ARBA" id="ARBA00023004"/>
    </source>
</evidence>
<keyword evidence="3 14" id="KW-0813">Transport</keyword>
<reference evidence="18 19" key="1">
    <citation type="submission" date="2022-10" db="EMBL/GenBank/DDBJ databases">
        <title>Janthinobacterium sp. hw3 Genome sequencing.</title>
        <authorList>
            <person name="Park S."/>
        </authorList>
    </citation>
    <scope>NUCLEOTIDE SEQUENCE [LARGE SCALE GENOMIC DNA]</scope>
    <source>
        <strain evidence="19">hw3</strain>
    </source>
</reference>
<evidence type="ECO:0000313" key="19">
    <source>
        <dbReference type="Proteomes" id="UP001221208"/>
    </source>
</evidence>
<evidence type="ECO:0000256" key="11">
    <source>
        <dbReference type="ARBA" id="ARBA00023136"/>
    </source>
</evidence>
<evidence type="ECO:0000256" key="4">
    <source>
        <dbReference type="ARBA" id="ARBA00022452"/>
    </source>
</evidence>
<comment type="caution">
    <text evidence="18">The sequence shown here is derived from an EMBL/GenBank/DDBJ whole genome shotgun (WGS) entry which is preliminary data.</text>
</comment>
<evidence type="ECO:0000256" key="13">
    <source>
        <dbReference type="ARBA" id="ARBA00023237"/>
    </source>
</evidence>
<dbReference type="PROSITE" id="PS52016">
    <property type="entry name" value="TONB_DEPENDENT_REC_3"/>
    <property type="match status" value="1"/>
</dbReference>
<feature type="domain" description="Secretin/TonB short N-terminal" evidence="17">
    <location>
        <begin position="93"/>
        <end position="144"/>
    </location>
</feature>
<accession>A0ABT5JW36</accession>
<keyword evidence="7" id="KW-0732">Signal</keyword>
<comment type="similarity">
    <text evidence="2 14 15">Belongs to the TonB-dependent receptor family.</text>
</comment>
<evidence type="ECO:0000256" key="12">
    <source>
        <dbReference type="ARBA" id="ARBA00023170"/>
    </source>
</evidence>
<feature type="compositionally biased region" description="Low complexity" evidence="16">
    <location>
        <begin position="7"/>
        <end position="19"/>
    </location>
</feature>
<proteinExistence type="inferred from homology"/>
<dbReference type="Pfam" id="PF00593">
    <property type="entry name" value="TonB_dep_Rec_b-barrel"/>
    <property type="match status" value="1"/>
</dbReference>
<dbReference type="InterPro" id="IPR010105">
    <property type="entry name" value="TonB_sidphr_rcpt"/>
</dbReference>
<dbReference type="Proteomes" id="UP001221208">
    <property type="component" value="Unassembled WGS sequence"/>
</dbReference>
<keyword evidence="12 18" id="KW-0675">Receptor</keyword>
<dbReference type="Pfam" id="PF07715">
    <property type="entry name" value="Plug"/>
    <property type="match status" value="1"/>
</dbReference>
<sequence length="851" mass="93053">MKHRTNPAAHRAAPHSPRSLAFGLRPRPMARALQTLCFGTLASLVAGSSLAPQQAWAQSANAARQPGQELRRFDIPAGPLEATLNRLGRDAGVLITFASAATEGRRSAGVTGSYSVDEALTRALARTGLGAIPAAGGGYALRTLPAVAPAGVAATRPATALPEVRVTAQADRESAWGPTSGYLAKRGSTATKTDANVHEVSQSISVITRDRMDDQGVRTLNDAIQYTAGVRSNTAGANPADDSMSMRGFSQFSSAFYLDGLRLMPLGMFGFYGVEPYGAERVEVLKGPASVLYGQNSPGGIINLVSKSPTAEAVKQVELSLGSYGRKQGAFDFAGPLRADGTLQYRLVGLVREADHQIDYMNDSRTYLAPSLTWAPSARTNVTLRAYYQKNRAMQSTKAPWNALNGSNPNGRLPLTRFLGEPGFDYETTEVATLGYEARHELDSGWTLKQSFRYLRVNNHEQYMFRYGPLIDNASSNREIDSRDGKGRAYTLDTSLSGRFTTAGLRHEFIAGLDYNRSNTSFYSYIADGPMLDIYKPRYGSVIDTSLLKPDALRNERNQQLGLYVQDRIQYDRWVLTLGGRRDWNRLEQTSLMQPSPRTTSRNPRAFTRRAGLTYLADNGLAPYASYTESFLPVSGADRAGRPFEPETGRQVEVGVKYAPNEQSAITLAAFELHRQNVVTTDPTDKRYSIQQGEVRSRGIELEAVTQATKQLRLVASLTYNPLLITKDNTDPWGGNYQGKSPFEVPKKLASAWVDYGFDGELRGLSLDAGVRYVGPSWGDAENSFSVPAFTLLDAALRYDLGAVRSAWRGLSVSVTAKNLLDKYHVASCFSSNACSYGEKRNVVLRVGYIW</sequence>
<dbReference type="InterPro" id="IPR011662">
    <property type="entry name" value="Secretin/TonB_short_N"/>
</dbReference>
<evidence type="ECO:0000256" key="3">
    <source>
        <dbReference type="ARBA" id="ARBA00022448"/>
    </source>
</evidence>
<dbReference type="NCBIfam" id="TIGR01783">
    <property type="entry name" value="TonB-siderophor"/>
    <property type="match status" value="1"/>
</dbReference>
<keyword evidence="6 14" id="KW-0812">Transmembrane</keyword>
<evidence type="ECO:0000313" key="18">
    <source>
        <dbReference type="EMBL" id="MDC8756950.1"/>
    </source>
</evidence>
<dbReference type="EMBL" id="JAQQXR010000001">
    <property type="protein sequence ID" value="MDC8756950.1"/>
    <property type="molecule type" value="Genomic_DNA"/>
</dbReference>
<keyword evidence="19" id="KW-1185">Reference proteome</keyword>
<keyword evidence="10 15" id="KW-0798">TonB box</keyword>
<name>A0ABT5JW36_9BURK</name>
<comment type="subcellular location">
    <subcellularLocation>
        <location evidence="1 14">Cell outer membrane</location>
        <topology evidence="1 14">Multi-pass membrane protein</topology>
    </subcellularLocation>
</comment>
<dbReference type="SUPFAM" id="SSF56935">
    <property type="entry name" value="Porins"/>
    <property type="match status" value="1"/>
</dbReference>
<dbReference type="Gene3D" id="3.55.50.30">
    <property type="match status" value="1"/>
</dbReference>
<feature type="region of interest" description="Disordered" evidence="16">
    <location>
        <begin position="1"/>
        <end position="20"/>
    </location>
</feature>
<evidence type="ECO:0000256" key="10">
    <source>
        <dbReference type="ARBA" id="ARBA00023077"/>
    </source>
</evidence>
<dbReference type="InterPro" id="IPR037066">
    <property type="entry name" value="Plug_dom_sf"/>
</dbReference>
<evidence type="ECO:0000256" key="7">
    <source>
        <dbReference type="ARBA" id="ARBA00022729"/>
    </source>
</evidence>
<dbReference type="CDD" id="cd01347">
    <property type="entry name" value="ligand_gated_channel"/>
    <property type="match status" value="1"/>
</dbReference>
<organism evidence="18 19">
    <name type="scientific">Janthinobacterium fluminis</name>
    <dbReference type="NCBI Taxonomy" id="2987524"/>
    <lineage>
        <taxon>Bacteria</taxon>
        <taxon>Pseudomonadati</taxon>
        <taxon>Pseudomonadota</taxon>
        <taxon>Betaproteobacteria</taxon>
        <taxon>Burkholderiales</taxon>
        <taxon>Oxalobacteraceae</taxon>
        <taxon>Janthinobacterium</taxon>
    </lineage>
</organism>
<dbReference type="Gene3D" id="2.170.130.10">
    <property type="entry name" value="TonB-dependent receptor, plug domain"/>
    <property type="match status" value="1"/>
</dbReference>
<gene>
    <name evidence="18" type="ORF">OIK44_05030</name>
</gene>
<evidence type="ECO:0000256" key="2">
    <source>
        <dbReference type="ARBA" id="ARBA00009810"/>
    </source>
</evidence>
<evidence type="ECO:0000256" key="1">
    <source>
        <dbReference type="ARBA" id="ARBA00004571"/>
    </source>
</evidence>
<evidence type="ECO:0000256" key="14">
    <source>
        <dbReference type="PROSITE-ProRule" id="PRU01360"/>
    </source>
</evidence>
<dbReference type="InterPro" id="IPR000531">
    <property type="entry name" value="Beta-barrel_TonB"/>
</dbReference>
<dbReference type="RefSeq" id="WP_273669604.1">
    <property type="nucleotide sequence ID" value="NZ_JAQQXR010000001.1"/>
</dbReference>
<evidence type="ECO:0000256" key="6">
    <source>
        <dbReference type="ARBA" id="ARBA00022692"/>
    </source>
</evidence>
<keyword evidence="8" id="KW-0408">Iron</keyword>
<keyword evidence="5" id="KW-0410">Iron transport</keyword>
<dbReference type="InterPro" id="IPR039426">
    <property type="entry name" value="TonB-dep_rcpt-like"/>
</dbReference>
<dbReference type="InterPro" id="IPR012910">
    <property type="entry name" value="Plug_dom"/>
</dbReference>
<keyword evidence="9" id="KW-0406">Ion transport</keyword>
<dbReference type="PANTHER" id="PTHR32552">
    <property type="entry name" value="FERRICHROME IRON RECEPTOR-RELATED"/>
    <property type="match status" value="1"/>
</dbReference>